<feature type="region of interest" description="Disordered" evidence="1">
    <location>
        <begin position="274"/>
        <end position="307"/>
    </location>
</feature>
<dbReference type="CDD" id="cd02440">
    <property type="entry name" value="AdoMet_MTases"/>
    <property type="match status" value="1"/>
</dbReference>
<dbReference type="InterPro" id="IPR029063">
    <property type="entry name" value="SAM-dependent_MTases_sf"/>
</dbReference>
<accession>A0A7S0JLZ4</accession>
<name>A0A7S0JLZ4_9EUKA</name>
<dbReference type="EMBL" id="HBER01060015">
    <property type="protein sequence ID" value="CAD8554650.1"/>
    <property type="molecule type" value="Transcribed_RNA"/>
</dbReference>
<evidence type="ECO:0000256" key="1">
    <source>
        <dbReference type="SAM" id="MobiDB-lite"/>
    </source>
</evidence>
<organism evidence="2">
    <name type="scientific">Calcidiscus leptoporus</name>
    <dbReference type="NCBI Taxonomy" id="127549"/>
    <lineage>
        <taxon>Eukaryota</taxon>
        <taxon>Haptista</taxon>
        <taxon>Haptophyta</taxon>
        <taxon>Prymnesiophyceae</taxon>
        <taxon>Coccolithales</taxon>
        <taxon>Calcidiscaceae</taxon>
        <taxon>Calcidiscus</taxon>
    </lineage>
</organism>
<reference evidence="2" key="1">
    <citation type="submission" date="2021-01" db="EMBL/GenBank/DDBJ databases">
        <authorList>
            <person name="Corre E."/>
            <person name="Pelletier E."/>
            <person name="Niang G."/>
            <person name="Scheremetjew M."/>
            <person name="Finn R."/>
            <person name="Kale V."/>
            <person name="Holt S."/>
            <person name="Cochrane G."/>
            <person name="Meng A."/>
            <person name="Brown T."/>
            <person name="Cohen L."/>
        </authorList>
    </citation>
    <scope>NUCLEOTIDE SEQUENCE</scope>
    <source>
        <strain evidence="2">RCC1130</strain>
    </source>
</reference>
<sequence length="524" mass="57490">MSIVGTEAYPQDICSGGGEMKNLWASQRNNKGAASPLLHSRGGCKGKTQDCSLALSPPLGSVSLKCLPLLEARIVAWIGGPPASGKSTLALRAAQYGFLSADCEPPSSGPDWLSGFGAVGMTNRVLALANASSWLLGATTSGMVVGSCYGEWMPSSPAHIMRVLLLPEQGVYQQRHQQRGSTGWSTDGWRHAYRQYRNSLLVWQRDNGTSIIRIQDRPNETSCPDKTLFDACEGIMAHLDKTPHELCFYCRRTRPPQSAFWLRCPPECLGREGGERGGAGHASHEGASFPGASSPRADSDHSSKVATPAEMEEIKQLLLATQGGRLDRSATHNWRNPSVPGRYGYHSIQIGNVNLVGQRNPNERLNILRSFLNFTGKVVVDLGCNVGGMLHHLAEVKHAYGFEFDPRCVKAATRIAEIFHLPEHFYQANLNTFDPNSTFRGLEHAPDIVFVFNIGSWVGQWQQLYQAIANTGVPMIVLETNNDKEGAPQLRTFRDMGRKVQFISQAKDDVTGNFRRKTYLVTPA</sequence>
<dbReference type="AlphaFoldDB" id="A0A7S0JLZ4"/>
<evidence type="ECO:0000313" key="2">
    <source>
        <dbReference type="EMBL" id="CAD8554650.1"/>
    </source>
</evidence>
<protein>
    <submittedName>
        <fullName evidence="2">Uncharacterized protein</fullName>
    </submittedName>
</protein>
<gene>
    <name evidence="2" type="ORF">CLEP1334_LOCUS29941</name>
</gene>
<dbReference type="Gene3D" id="3.40.50.150">
    <property type="entry name" value="Vaccinia Virus protein VP39"/>
    <property type="match status" value="1"/>
</dbReference>
<dbReference type="SUPFAM" id="SSF53335">
    <property type="entry name" value="S-adenosyl-L-methionine-dependent methyltransferases"/>
    <property type="match status" value="1"/>
</dbReference>
<proteinExistence type="predicted"/>